<dbReference type="SUPFAM" id="SSF54637">
    <property type="entry name" value="Thioesterase/thiol ester dehydrase-isomerase"/>
    <property type="match status" value="1"/>
</dbReference>
<evidence type="ECO:0000256" key="2">
    <source>
        <dbReference type="ARBA" id="ARBA00022801"/>
    </source>
</evidence>
<dbReference type="InterPro" id="IPR029069">
    <property type="entry name" value="HotDog_dom_sf"/>
</dbReference>
<evidence type="ECO:0000256" key="1">
    <source>
        <dbReference type="ARBA" id="ARBA00010458"/>
    </source>
</evidence>
<dbReference type="EMBL" id="BAABGQ010000005">
    <property type="protein sequence ID" value="GAA4498711.1"/>
    <property type="molecule type" value="Genomic_DNA"/>
</dbReference>
<comment type="caution">
    <text evidence="5">The sequence shown here is derived from an EMBL/GenBank/DDBJ whole genome shotgun (WGS) entry which is preliminary data.</text>
</comment>
<feature type="domain" description="HotDog ACOT-type" evidence="4">
    <location>
        <begin position="32"/>
        <end position="144"/>
    </location>
</feature>
<reference evidence="6" key="1">
    <citation type="journal article" date="2019" name="Int. J. Syst. Evol. Microbiol.">
        <title>The Global Catalogue of Microorganisms (GCM) 10K type strain sequencing project: providing services to taxonomists for standard genome sequencing and annotation.</title>
        <authorList>
            <consortium name="The Broad Institute Genomics Platform"/>
            <consortium name="The Broad Institute Genome Sequencing Center for Infectious Disease"/>
            <person name="Wu L."/>
            <person name="Ma J."/>
        </authorList>
    </citation>
    <scope>NUCLEOTIDE SEQUENCE [LARGE SCALE GENOMIC DNA]</scope>
    <source>
        <strain evidence="6">JCM 17841</strain>
    </source>
</reference>
<proteinExistence type="inferred from homology"/>
<dbReference type="Pfam" id="PF03061">
    <property type="entry name" value="4HBT"/>
    <property type="match status" value="1"/>
</dbReference>
<comment type="similarity">
    <text evidence="1">Belongs to the acyl coenzyme A hydrolase family.</text>
</comment>
<evidence type="ECO:0000256" key="3">
    <source>
        <dbReference type="PROSITE-ProRule" id="PRU01106"/>
    </source>
</evidence>
<organism evidence="5 6">
    <name type="scientific">Hymenobacter ginsengisoli</name>
    <dbReference type="NCBI Taxonomy" id="1051626"/>
    <lineage>
        <taxon>Bacteria</taxon>
        <taxon>Pseudomonadati</taxon>
        <taxon>Bacteroidota</taxon>
        <taxon>Cytophagia</taxon>
        <taxon>Cytophagales</taxon>
        <taxon>Hymenobacteraceae</taxon>
        <taxon>Hymenobacter</taxon>
    </lineage>
</organism>
<accession>A0ABP8QAB0</accession>
<dbReference type="Proteomes" id="UP001501243">
    <property type="component" value="Unassembled WGS sequence"/>
</dbReference>
<dbReference type="InterPro" id="IPR040170">
    <property type="entry name" value="Cytosol_ACT"/>
</dbReference>
<dbReference type="Gene3D" id="3.10.129.10">
    <property type="entry name" value="Hotdog Thioesterase"/>
    <property type="match status" value="1"/>
</dbReference>
<dbReference type="InterPro" id="IPR006683">
    <property type="entry name" value="Thioestr_dom"/>
</dbReference>
<evidence type="ECO:0000313" key="6">
    <source>
        <dbReference type="Proteomes" id="UP001501243"/>
    </source>
</evidence>
<evidence type="ECO:0000259" key="4">
    <source>
        <dbReference type="PROSITE" id="PS51770"/>
    </source>
</evidence>
<dbReference type="InterPro" id="IPR033120">
    <property type="entry name" value="HOTDOG_ACOT"/>
</dbReference>
<sequence length="196" mass="21708">MLTKLNHHFPPPLPIKNSTFNTSKVRKQRPVSDSFVTMTELVLPNDTNTLTNLMGGRMMHLMDIAAAIAAQKHSNRIVVTASVDNVSFRDPIRLGNVVTLQAQVTRAFASSMEVHIDVWAEDIPSGTKMKTNEAFFTFVAVDQSGRPIDVPEAVPETPEEIALYEGALRRRQLRLVLAGRMKPSDAAELKALFELA</sequence>
<keyword evidence="6" id="KW-1185">Reference proteome</keyword>
<dbReference type="PANTHER" id="PTHR11049">
    <property type="entry name" value="ACYL COENZYME A THIOESTER HYDROLASE"/>
    <property type="match status" value="1"/>
</dbReference>
<dbReference type="CDD" id="cd03442">
    <property type="entry name" value="BFIT_BACH"/>
    <property type="match status" value="1"/>
</dbReference>
<protein>
    <submittedName>
        <fullName evidence="5">Acyl-CoA thioesterase</fullName>
    </submittedName>
</protein>
<dbReference type="PROSITE" id="PS51770">
    <property type="entry name" value="HOTDOG_ACOT"/>
    <property type="match status" value="1"/>
</dbReference>
<gene>
    <name evidence="5" type="ORF">GCM10023172_16170</name>
</gene>
<evidence type="ECO:0000313" key="5">
    <source>
        <dbReference type="EMBL" id="GAA4498711.1"/>
    </source>
</evidence>
<keyword evidence="2 3" id="KW-0378">Hydrolase</keyword>
<name>A0ABP8QAB0_9BACT</name>